<evidence type="ECO:0000256" key="2">
    <source>
        <dbReference type="ARBA" id="ARBA00022722"/>
    </source>
</evidence>
<dbReference type="GO" id="GO:0006364">
    <property type="term" value="P:rRNA processing"/>
    <property type="evidence" value="ECO:0007669"/>
    <property type="project" value="UniProtKB-KW"/>
</dbReference>
<dbReference type="InterPro" id="IPR047021">
    <property type="entry name" value="REXO1/3/4-like"/>
</dbReference>
<dbReference type="AlphaFoldDB" id="A0AA39NGM2"/>
<protein>
    <recommendedName>
        <fullName evidence="6">Exonuclease domain-containing protein</fullName>
    </recommendedName>
</protein>
<dbReference type="SUPFAM" id="SSF53098">
    <property type="entry name" value="Ribonuclease H-like"/>
    <property type="match status" value="1"/>
</dbReference>
<dbReference type="InterPro" id="IPR036397">
    <property type="entry name" value="RNaseH_sf"/>
</dbReference>
<evidence type="ECO:0000259" key="6">
    <source>
        <dbReference type="SMART" id="SM00479"/>
    </source>
</evidence>
<dbReference type="InterPro" id="IPR013520">
    <property type="entry name" value="Ribonucl_H"/>
</dbReference>
<dbReference type="PANTHER" id="PTHR12801:SF45">
    <property type="entry name" value="RNA EXONUCLEASE 4"/>
    <property type="match status" value="1"/>
</dbReference>
<comment type="function">
    <text evidence="5">Exoribonuclease involved in ribosome biosynthesis. Involved in the processing of ITS1, the internal transcribed spacer localized between the 18S and 5.8S rRNAs.</text>
</comment>
<dbReference type="Gene3D" id="3.30.420.10">
    <property type="entry name" value="Ribonuclease H-like superfamily/Ribonuclease H"/>
    <property type="match status" value="1"/>
</dbReference>
<dbReference type="Pfam" id="PF00929">
    <property type="entry name" value="RNase_T"/>
    <property type="match status" value="1"/>
</dbReference>
<dbReference type="InterPro" id="IPR012337">
    <property type="entry name" value="RNaseH-like_sf"/>
</dbReference>
<dbReference type="PANTHER" id="PTHR12801">
    <property type="entry name" value="RNA EXONUCLEASE REXO1 / RECO3 FAMILY MEMBER-RELATED"/>
    <property type="match status" value="1"/>
</dbReference>
<gene>
    <name evidence="7" type="ORF">EV420DRAFT_1513678</name>
</gene>
<dbReference type="RefSeq" id="XP_060336328.1">
    <property type="nucleotide sequence ID" value="XM_060471756.1"/>
</dbReference>
<dbReference type="SMART" id="SM00479">
    <property type="entry name" value="EXOIII"/>
    <property type="match status" value="1"/>
</dbReference>
<dbReference type="GO" id="GO:0000027">
    <property type="term" value="P:ribosomal large subunit assembly"/>
    <property type="evidence" value="ECO:0007669"/>
    <property type="project" value="TreeGrafter"/>
</dbReference>
<name>A0AA39NGM2_ARMTA</name>
<keyword evidence="2" id="KW-0540">Nuclease</keyword>
<dbReference type="GO" id="GO:0004527">
    <property type="term" value="F:exonuclease activity"/>
    <property type="evidence" value="ECO:0007669"/>
    <property type="project" value="UniProtKB-KW"/>
</dbReference>
<evidence type="ECO:0000313" key="7">
    <source>
        <dbReference type="EMBL" id="KAK0465280.1"/>
    </source>
</evidence>
<dbReference type="EMBL" id="JAUEPS010000005">
    <property type="protein sequence ID" value="KAK0465280.1"/>
    <property type="molecule type" value="Genomic_DNA"/>
</dbReference>
<dbReference type="GO" id="GO:0003676">
    <property type="term" value="F:nucleic acid binding"/>
    <property type="evidence" value="ECO:0007669"/>
    <property type="project" value="InterPro"/>
</dbReference>
<sequence>MYQPLCSQSLINRFNTLLLPCSRSSFPRGNSHNSQAGPSAVRYIDASEPSRQRYFPAQSYVAVSQLHVYMGTIRIQDTLKQIPMVARVSLTDYRGRILLDTLVRPTHQVENYRTEETGFSPSTFMGAPTLQEVQTRVSSIIRDKIIVGHRLWDFLSVLGLTHPAIATRDLALFLPLRQKLKSSTVVELPLLVNLFMGRNIGLQYEDSLETARAVIDLFRSCEDMFEGCIRSGEWPCELPPSSYAEYFT</sequence>
<evidence type="ECO:0000256" key="1">
    <source>
        <dbReference type="ARBA" id="ARBA00022552"/>
    </source>
</evidence>
<keyword evidence="1" id="KW-0698">rRNA processing</keyword>
<evidence type="ECO:0000313" key="8">
    <source>
        <dbReference type="Proteomes" id="UP001175211"/>
    </source>
</evidence>
<dbReference type="Proteomes" id="UP001175211">
    <property type="component" value="Unassembled WGS sequence"/>
</dbReference>
<proteinExistence type="predicted"/>
<keyword evidence="3" id="KW-0378">Hydrolase</keyword>
<keyword evidence="4" id="KW-0269">Exonuclease</keyword>
<comment type="caution">
    <text evidence="7">The sequence shown here is derived from an EMBL/GenBank/DDBJ whole genome shotgun (WGS) entry which is preliminary data.</text>
</comment>
<organism evidence="7 8">
    <name type="scientific">Armillaria tabescens</name>
    <name type="common">Ringless honey mushroom</name>
    <name type="synonym">Agaricus tabescens</name>
    <dbReference type="NCBI Taxonomy" id="1929756"/>
    <lineage>
        <taxon>Eukaryota</taxon>
        <taxon>Fungi</taxon>
        <taxon>Dikarya</taxon>
        <taxon>Basidiomycota</taxon>
        <taxon>Agaricomycotina</taxon>
        <taxon>Agaricomycetes</taxon>
        <taxon>Agaricomycetidae</taxon>
        <taxon>Agaricales</taxon>
        <taxon>Marasmiineae</taxon>
        <taxon>Physalacriaceae</taxon>
        <taxon>Desarmillaria</taxon>
    </lineage>
</organism>
<reference evidence="7" key="1">
    <citation type="submission" date="2023-06" db="EMBL/GenBank/DDBJ databases">
        <authorList>
            <consortium name="Lawrence Berkeley National Laboratory"/>
            <person name="Ahrendt S."/>
            <person name="Sahu N."/>
            <person name="Indic B."/>
            <person name="Wong-Bajracharya J."/>
            <person name="Merenyi Z."/>
            <person name="Ke H.-M."/>
            <person name="Monk M."/>
            <person name="Kocsube S."/>
            <person name="Drula E."/>
            <person name="Lipzen A."/>
            <person name="Balint B."/>
            <person name="Henrissat B."/>
            <person name="Andreopoulos B."/>
            <person name="Martin F.M."/>
            <person name="Harder C.B."/>
            <person name="Rigling D."/>
            <person name="Ford K.L."/>
            <person name="Foster G.D."/>
            <person name="Pangilinan J."/>
            <person name="Papanicolaou A."/>
            <person name="Barry K."/>
            <person name="LaButti K."/>
            <person name="Viragh M."/>
            <person name="Koriabine M."/>
            <person name="Yan M."/>
            <person name="Riley R."/>
            <person name="Champramary S."/>
            <person name="Plett K.L."/>
            <person name="Tsai I.J."/>
            <person name="Slot J."/>
            <person name="Sipos G."/>
            <person name="Plett J."/>
            <person name="Nagy L.G."/>
            <person name="Grigoriev I.V."/>
        </authorList>
    </citation>
    <scope>NUCLEOTIDE SEQUENCE</scope>
    <source>
        <strain evidence="7">CCBAS 213</strain>
    </source>
</reference>
<accession>A0AA39NGM2</accession>
<dbReference type="GeneID" id="85355304"/>
<evidence type="ECO:0000256" key="4">
    <source>
        <dbReference type="ARBA" id="ARBA00022839"/>
    </source>
</evidence>
<keyword evidence="8" id="KW-1185">Reference proteome</keyword>
<feature type="domain" description="Exonuclease" evidence="6">
    <location>
        <begin position="72"/>
        <end position="227"/>
    </location>
</feature>
<dbReference type="GO" id="GO:0005634">
    <property type="term" value="C:nucleus"/>
    <property type="evidence" value="ECO:0007669"/>
    <property type="project" value="TreeGrafter"/>
</dbReference>
<evidence type="ECO:0000256" key="5">
    <source>
        <dbReference type="ARBA" id="ARBA00025599"/>
    </source>
</evidence>
<evidence type="ECO:0000256" key="3">
    <source>
        <dbReference type="ARBA" id="ARBA00022801"/>
    </source>
</evidence>